<evidence type="ECO:0000259" key="5">
    <source>
        <dbReference type="SMART" id="SM00460"/>
    </source>
</evidence>
<dbReference type="SMART" id="SM00460">
    <property type="entry name" value="TGc"/>
    <property type="match status" value="1"/>
</dbReference>
<dbReference type="GO" id="GO:0046872">
    <property type="term" value="F:metal ion binding"/>
    <property type="evidence" value="ECO:0007669"/>
    <property type="project" value="UniProtKB-KW"/>
</dbReference>
<comment type="similarity">
    <text evidence="1">Belongs to the transglutaminase-like superfamily. PNGase family.</text>
</comment>
<dbReference type="AlphaFoldDB" id="K8EM01"/>
<dbReference type="RefSeq" id="XP_007509971.1">
    <property type="nucleotide sequence ID" value="XM_007509909.1"/>
</dbReference>
<evidence type="ECO:0000256" key="2">
    <source>
        <dbReference type="ARBA" id="ARBA00022723"/>
    </source>
</evidence>
<dbReference type="InterPro" id="IPR038765">
    <property type="entry name" value="Papain-like_cys_pep_sf"/>
</dbReference>
<dbReference type="eggNOG" id="KOG0909">
    <property type="taxonomic scope" value="Eukaryota"/>
</dbReference>
<dbReference type="Gene3D" id="2.20.25.10">
    <property type="match status" value="1"/>
</dbReference>
<dbReference type="GO" id="GO:0005634">
    <property type="term" value="C:nucleus"/>
    <property type="evidence" value="ECO:0007669"/>
    <property type="project" value="TreeGrafter"/>
</dbReference>
<dbReference type="Proteomes" id="UP000198341">
    <property type="component" value="Chromosome 12"/>
</dbReference>
<feature type="compositionally biased region" description="Low complexity" evidence="4">
    <location>
        <begin position="47"/>
        <end position="56"/>
    </location>
</feature>
<proteinExistence type="inferred from homology"/>
<dbReference type="KEGG" id="bpg:Bathy12g01150"/>
<dbReference type="STRING" id="41875.K8EM01"/>
<gene>
    <name evidence="6" type="ordered locus">Bathy12g01150</name>
</gene>
<protein>
    <recommendedName>
        <fullName evidence="5">Transglutaminase-like domain-containing protein</fullName>
    </recommendedName>
</protein>
<accession>K8EM01</accession>
<dbReference type="GeneID" id="19012314"/>
<dbReference type="Pfam" id="PF01841">
    <property type="entry name" value="Transglut_core"/>
    <property type="match status" value="1"/>
</dbReference>
<dbReference type="GO" id="GO:0005829">
    <property type="term" value="C:cytosol"/>
    <property type="evidence" value="ECO:0007669"/>
    <property type="project" value="TreeGrafter"/>
</dbReference>
<dbReference type="GO" id="GO:0006516">
    <property type="term" value="P:glycoprotein catabolic process"/>
    <property type="evidence" value="ECO:0007669"/>
    <property type="project" value="TreeGrafter"/>
</dbReference>
<dbReference type="Gene3D" id="3.10.620.30">
    <property type="match status" value="1"/>
</dbReference>
<feature type="domain" description="Transglutaminase-like" evidence="5">
    <location>
        <begin position="201"/>
        <end position="256"/>
    </location>
</feature>
<dbReference type="InterPro" id="IPR050883">
    <property type="entry name" value="PNGase"/>
</dbReference>
<evidence type="ECO:0000256" key="3">
    <source>
        <dbReference type="ARBA" id="ARBA00022833"/>
    </source>
</evidence>
<dbReference type="OrthoDB" id="409136at2759"/>
<dbReference type="InterPro" id="IPR002931">
    <property type="entry name" value="Transglutaminase-like"/>
</dbReference>
<feature type="region of interest" description="Disordered" evidence="4">
    <location>
        <begin position="29"/>
        <end position="57"/>
    </location>
</feature>
<evidence type="ECO:0000256" key="1">
    <source>
        <dbReference type="ARBA" id="ARBA00009390"/>
    </source>
</evidence>
<dbReference type="PANTHER" id="PTHR12143:SF19">
    <property type="entry name" value="PEPTIDE-N(4)-(N-ACETYL-BETA-GLUCOSAMINYL)ASPARAGINE AMIDASE"/>
    <property type="match status" value="1"/>
</dbReference>
<dbReference type="PANTHER" id="PTHR12143">
    <property type="entry name" value="PEPTIDE N-GLYCANASE PNGASE -RELATED"/>
    <property type="match status" value="1"/>
</dbReference>
<keyword evidence="7" id="KW-1185">Reference proteome</keyword>
<evidence type="ECO:0000313" key="6">
    <source>
        <dbReference type="EMBL" id="CCO19086.1"/>
    </source>
</evidence>
<feature type="compositionally biased region" description="Basic and acidic residues" evidence="4">
    <location>
        <begin position="345"/>
        <end position="358"/>
    </location>
</feature>
<evidence type="ECO:0000256" key="4">
    <source>
        <dbReference type="SAM" id="MobiDB-lite"/>
    </source>
</evidence>
<keyword evidence="2" id="KW-0479">Metal-binding</keyword>
<dbReference type="SUPFAM" id="SSF54001">
    <property type="entry name" value="Cysteine proteinases"/>
    <property type="match status" value="1"/>
</dbReference>
<dbReference type="GO" id="GO:0000224">
    <property type="term" value="F:peptide-N4-(N-acetyl-beta-glucosaminyl)asparagine amidase activity"/>
    <property type="evidence" value="ECO:0007669"/>
    <property type="project" value="TreeGrafter"/>
</dbReference>
<evidence type="ECO:0000313" key="7">
    <source>
        <dbReference type="Proteomes" id="UP000198341"/>
    </source>
</evidence>
<reference evidence="6 7" key="1">
    <citation type="submission" date="2011-10" db="EMBL/GenBank/DDBJ databases">
        <authorList>
            <person name="Genoscope - CEA"/>
        </authorList>
    </citation>
    <scope>NUCLEOTIDE SEQUENCE [LARGE SCALE GENOMIC DNA]</scope>
    <source>
        <strain evidence="6 7">RCC 1105</strain>
    </source>
</reference>
<name>K8EM01_9CHLO</name>
<organism evidence="6 7">
    <name type="scientific">Bathycoccus prasinos</name>
    <dbReference type="NCBI Taxonomy" id="41875"/>
    <lineage>
        <taxon>Eukaryota</taxon>
        <taxon>Viridiplantae</taxon>
        <taxon>Chlorophyta</taxon>
        <taxon>Mamiellophyceae</taxon>
        <taxon>Mamiellales</taxon>
        <taxon>Bathycoccaceae</taxon>
        <taxon>Bathycoccus</taxon>
    </lineage>
</organism>
<keyword evidence="3" id="KW-0862">Zinc</keyword>
<dbReference type="EMBL" id="FO082267">
    <property type="protein sequence ID" value="CCO19086.1"/>
    <property type="molecule type" value="Genomic_DNA"/>
</dbReference>
<feature type="region of interest" description="Disordered" evidence="4">
    <location>
        <begin position="345"/>
        <end position="380"/>
    </location>
</feature>
<feature type="compositionally biased region" description="Basic and acidic residues" evidence="4">
    <location>
        <begin position="368"/>
        <end position="380"/>
    </location>
</feature>
<sequence length="380" mass="44429">MNSDELLARQLQEEEERLMMMMSERRRIQTTTTTTTEQNHHHHHHQQQQQQQQQQQMFLSRLQSGLETITKYEDEMARACALSVVPVEELEKRVKEGKEPKCQGLSFKDAFIVELLKWFKHEYFSWCDKPNCSRETCSFSVQEEVGRKTTVRTNPANMQCVDTVAPSEEERVFGTSRVELYACSGCGCQTRFPRYNDAVKLLETRTGRCGEFANTFSLICRALDYETRYILDWTDHVWTEIWSPSQNRWIHCDSCEAAFDEPRLYSEGWGKSLSFVVAFSIDGVADVSKRYQKMDDEMVGRRRAIVQDDEFVSKAIARCTEVLQTRIDVARREIVRKRNEDEREELKVLDMGEEEKKNLPGRTTGSLEWRRARGELGDNK</sequence>